<dbReference type="RefSeq" id="WP_126980015.1">
    <property type="nucleotide sequence ID" value="NZ_PQSP01000004.1"/>
</dbReference>
<dbReference type="EMBL" id="PQSP01000004">
    <property type="protein sequence ID" value="RUS66529.1"/>
    <property type="molecule type" value="Genomic_DNA"/>
</dbReference>
<gene>
    <name evidence="2" type="ORF">CUZ56_01809</name>
</gene>
<keyword evidence="3" id="KW-1185">Reference proteome</keyword>
<protein>
    <submittedName>
        <fullName evidence="2">Uncharacterized protein</fullName>
    </submittedName>
</protein>
<feature type="coiled-coil region" evidence="1">
    <location>
        <begin position="14"/>
        <end position="44"/>
    </location>
</feature>
<comment type="caution">
    <text evidence="2">The sequence shown here is derived from an EMBL/GenBank/DDBJ whole genome shotgun (WGS) entry which is preliminary data.</text>
</comment>
<dbReference type="Proteomes" id="UP000286947">
    <property type="component" value="Unassembled WGS sequence"/>
</dbReference>
<evidence type="ECO:0000313" key="3">
    <source>
        <dbReference type="Proteomes" id="UP000286947"/>
    </source>
</evidence>
<organism evidence="2 3">
    <name type="scientific">Saezia sanguinis</name>
    <dbReference type="NCBI Taxonomy" id="1965230"/>
    <lineage>
        <taxon>Bacteria</taxon>
        <taxon>Pseudomonadati</taxon>
        <taxon>Pseudomonadota</taxon>
        <taxon>Betaproteobacteria</taxon>
        <taxon>Burkholderiales</taxon>
        <taxon>Saeziaceae</taxon>
        <taxon>Saezia</taxon>
    </lineage>
</organism>
<keyword evidence="1" id="KW-0175">Coiled coil</keyword>
<dbReference type="AlphaFoldDB" id="A0A433SCS2"/>
<proteinExistence type="predicted"/>
<sequence length="128" mass="14337">MATNATFNEDRALAADLERHQARLRQADDKAQQQEDTEMTLQQQFIHAVYTQPVTAKALFAPMYRNIRDNSWQHQSMSDIFAQSLDYTNGPGIGDALAVIIEATQRGQTSASTLINRCAGTWARYSAE</sequence>
<evidence type="ECO:0000256" key="1">
    <source>
        <dbReference type="SAM" id="Coils"/>
    </source>
</evidence>
<reference evidence="2 3" key="1">
    <citation type="submission" date="2018-01" db="EMBL/GenBank/DDBJ databases">
        <title>Saezia sanguinis gen. nov., sp. nov., in the order Burkholderiales isolated from human blood.</title>
        <authorList>
            <person name="Medina-Pascual M.J."/>
            <person name="Valdezate S."/>
            <person name="Monzon S."/>
            <person name="Cuesta I."/>
            <person name="Carrasco G."/>
            <person name="Villalon P."/>
            <person name="Saez-Nieto J.A."/>
        </authorList>
    </citation>
    <scope>NUCLEOTIDE SEQUENCE [LARGE SCALE GENOMIC DNA]</scope>
    <source>
        <strain evidence="2 3">CNM695-12</strain>
    </source>
</reference>
<accession>A0A433SCS2</accession>
<evidence type="ECO:0000313" key="2">
    <source>
        <dbReference type="EMBL" id="RUS66529.1"/>
    </source>
</evidence>
<name>A0A433SCS2_9BURK</name>